<comment type="caution">
    <text evidence="1">The sequence shown here is derived from an EMBL/GenBank/DDBJ whole genome shotgun (WGS) entry which is preliminary data.</text>
</comment>
<evidence type="ECO:0000313" key="1">
    <source>
        <dbReference type="EMBL" id="CAH1412433.1"/>
    </source>
</evidence>
<evidence type="ECO:0000313" key="2">
    <source>
        <dbReference type="Proteomes" id="UP001157418"/>
    </source>
</evidence>
<keyword evidence="2" id="KW-1185">Reference proteome</keyword>
<dbReference type="Proteomes" id="UP001157418">
    <property type="component" value="Unassembled WGS sequence"/>
</dbReference>
<organism evidence="1 2">
    <name type="scientific">Lactuca virosa</name>
    <dbReference type="NCBI Taxonomy" id="75947"/>
    <lineage>
        <taxon>Eukaryota</taxon>
        <taxon>Viridiplantae</taxon>
        <taxon>Streptophyta</taxon>
        <taxon>Embryophyta</taxon>
        <taxon>Tracheophyta</taxon>
        <taxon>Spermatophyta</taxon>
        <taxon>Magnoliopsida</taxon>
        <taxon>eudicotyledons</taxon>
        <taxon>Gunneridae</taxon>
        <taxon>Pentapetalae</taxon>
        <taxon>asterids</taxon>
        <taxon>campanulids</taxon>
        <taxon>Asterales</taxon>
        <taxon>Asteraceae</taxon>
        <taxon>Cichorioideae</taxon>
        <taxon>Cichorieae</taxon>
        <taxon>Lactucinae</taxon>
        <taxon>Lactuca</taxon>
    </lineage>
</organism>
<gene>
    <name evidence="1" type="ORF">LVIROSA_LOCUS449</name>
</gene>
<reference evidence="1 2" key="1">
    <citation type="submission" date="2022-01" db="EMBL/GenBank/DDBJ databases">
        <authorList>
            <person name="Xiong W."/>
            <person name="Schranz E."/>
        </authorList>
    </citation>
    <scope>NUCLEOTIDE SEQUENCE [LARGE SCALE GENOMIC DNA]</scope>
</reference>
<proteinExistence type="predicted"/>
<name>A0AAU9L9C3_9ASTR</name>
<accession>A0AAU9L9C3</accession>
<protein>
    <submittedName>
        <fullName evidence="1">Uncharacterized protein</fullName>
    </submittedName>
</protein>
<dbReference type="EMBL" id="CAKMRJ010000001">
    <property type="protein sequence ID" value="CAH1412433.1"/>
    <property type="molecule type" value="Genomic_DNA"/>
</dbReference>
<sequence>MWHNIATIKKDLKRRDLEIGDVFELQLRSGDNTQFWYDKWTDGDQLKNKYPDLFNLETRKRCNVADRIIDGCFVGHWNSCPVEFGLSEDLDNLTNELSTVNLASGCD</sequence>
<dbReference type="AlphaFoldDB" id="A0AAU9L9C3"/>